<proteinExistence type="predicted"/>
<dbReference type="SUPFAM" id="SSF51735">
    <property type="entry name" value="NAD(P)-binding Rossmann-fold domains"/>
    <property type="match status" value="1"/>
</dbReference>
<dbReference type="Pfam" id="PF01370">
    <property type="entry name" value="Epimerase"/>
    <property type="match status" value="1"/>
</dbReference>
<dbReference type="PANTHER" id="PTHR43245">
    <property type="entry name" value="BIFUNCTIONAL POLYMYXIN RESISTANCE PROTEIN ARNA"/>
    <property type="match status" value="1"/>
</dbReference>
<dbReference type="InterPro" id="IPR050177">
    <property type="entry name" value="Lipid_A_modif_metabolic_enz"/>
</dbReference>
<reference evidence="2" key="1">
    <citation type="submission" date="2018-05" db="EMBL/GenBank/DDBJ databases">
        <authorList>
            <person name="Lanie J.A."/>
            <person name="Ng W.-L."/>
            <person name="Kazmierczak K.M."/>
            <person name="Andrzejewski T.M."/>
            <person name="Davidsen T.M."/>
            <person name="Wayne K.J."/>
            <person name="Tettelin H."/>
            <person name="Glass J.I."/>
            <person name="Rusch D."/>
            <person name="Podicherti R."/>
            <person name="Tsui H.-C.T."/>
            <person name="Winkler M.E."/>
        </authorList>
    </citation>
    <scope>NUCLEOTIDE SEQUENCE</scope>
</reference>
<dbReference type="Gene3D" id="3.40.50.720">
    <property type="entry name" value="NAD(P)-binding Rossmann-like Domain"/>
    <property type="match status" value="1"/>
</dbReference>
<dbReference type="AlphaFoldDB" id="A0A382HYS0"/>
<dbReference type="PANTHER" id="PTHR43245:SF23">
    <property type="entry name" value="NAD(P)-BINDING DOMAIN-CONTAINING PROTEIN"/>
    <property type="match status" value="1"/>
</dbReference>
<dbReference type="CDD" id="cd08946">
    <property type="entry name" value="SDR_e"/>
    <property type="match status" value="1"/>
</dbReference>
<evidence type="ECO:0000313" key="2">
    <source>
        <dbReference type="EMBL" id="SVB91783.1"/>
    </source>
</evidence>
<name>A0A382HYS0_9ZZZZ</name>
<dbReference type="InterPro" id="IPR036291">
    <property type="entry name" value="NAD(P)-bd_dom_sf"/>
</dbReference>
<accession>A0A382HYS0</accession>
<protein>
    <recommendedName>
        <fullName evidence="1">NAD-dependent epimerase/dehydratase domain-containing protein</fullName>
    </recommendedName>
</protein>
<dbReference type="EMBL" id="UINC01063786">
    <property type="protein sequence ID" value="SVB91783.1"/>
    <property type="molecule type" value="Genomic_DNA"/>
</dbReference>
<feature type="non-terminal residue" evidence="2">
    <location>
        <position position="274"/>
    </location>
</feature>
<dbReference type="InterPro" id="IPR001509">
    <property type="entry name" value="Epimerase_deHydtase"/>
</dbReference>
<evidence type="ECO:0000259" key="1">
    <source>
        <dbReference type="Pfam" id="PF01370"/>
    </source>
</evidence>
<gene>
    <name evidence="2" type="ORF">METZ01_LOCUS244637</name>
</gene>
<feature type="domain" description="NAD-dependent epimerase/dehydratase" evidence="1">
    <location>
        <begin position="5"/>
        <end position="234"/>
    </location>
</feature>
<organism evidence="2">
    <name type="scientific">marine metagenome</name>
    <dbReference type="NCBI Taxonomy" id="408172"/>
    <lineage>
        <taxon>unclassified sequences</taxon>
        <taxon>metagenomes</taxon>
        <taxon>ecological metagenomes</taxon>
    </lineage>
</organism>
<feature type="non-terminal residue" evidence="2">
    <location>
        <position position="1"/>
    </location>
</feature>
<sequence length="274" mass="30309">MNKKVLITGGAGYIGSILTPLLLGRGFSVTVLDNLLFGQASLLDCCINPNFTFIHGDISDRCIMRKLLASHDVVIPLAAIVGAPACSQNPALAKLINEEAPLWMLKQLSVDQNVVFPTTNSGYGVGGAESFCDESSPLHPISDYAKAKVKIEEAYLQMGNSVSFRLATVFGMSPRMRMDLLVNDFVYRAVKDRFIVLFEEHFRRNYIHIRDVAGVFSFGIDNFSNMKGQSFNVGLSTANLTKMQLCERIKDHVPTFEIYVSAIGKDPDQRDYVV</sequence>